<feature type="domain" description="DUF6534" evidence="2">
    <location>
        <begin position="174"/>
        <end position="261"/>
    </location>
</feature>
<evidence type="ECO:0000313" key="3">
    <source>
        <dbReference type="EMBL" id="GJE95573.1"/>
    </source>
</evidence>
<keyword evidence="1" id="KW-0812">Transmembrane</keyword>
<organism evidence="3 4">
    <name type="scientific">Phanerochaete sordida</name>
    <dbReference type="NCBI Taxonomy" id="48140"/>
    <lineage>
        <taxon>Eukaryota</taxon>
        <taxon>Fungi</taxon>
        <taxon>Dikarya</taxon>
        <taxon>Basidiomycota</taxon>
        <taxon>Agaricomycotina</taxon>
        <taxon>Agaricomycetes</taxon>
        <taxon>Polyporales</taxon>
        <taxon>Phanerochaetaceae</taxon>
        <taxon>Phanerochaete</taxon>
    </lineage>
</organism>
<feature type="transmembrane region" description="Helical" evidence="1">
    <location>
        <begin position="209"/>
        <end position="231"/>
    </location>
</feature>
<dbReference type="EMBL" id="BPQB01000050">
    <property type="protein sequence ID" value="GJE95573.1"/>
    <property type="molecule type" value="Genomic_DNA"/>
</dbReference>
<dbReference type="Pfam" id="PF20152">
    <property type="entry name" value="DUF6534"/>
    <property type="match status" value="1"/>
</dbReference>
<evidence type="ECO:0000256" key="1">
    <source>
        <dbReference type="SAM" id="Phobius"/>
    </source>
</evidence>
<dbReference type="AlphaFoldDB" id="A0A9P3GIJ7"/>
<evidence type="ECO:0000313" key="4">
    <source>
        <dbReference type="Proteomes" id="UP000703269"/>
    </source>
</evidence>
<feature type="transmembrane region" description="Helical" evidence="1">
    <location>
        <begin position="126"/>
        <end position="153"/>
    </location>
</feature>
<comment type="caution">
    <text evidence="3">The sequence shown here is derived from an EMBL/GenBank/DDBJ whole genome shotgun (WGS) entry which is preliminary data.</text>
</comment>
<dbReference type="Proteomes" id="UP000703269">
    <property type="component" value="Unassembled WGS sequence"/>
</dbReference>
<name>A0A9P3GIJ7_9APHY</name>
<sequence>MSFQIPELPFTLNLNNTFGVAMICAFFAAILYGVMCLQCYIFFNRFSQEGVRLKCSVWALWAMNTVHLAFLIHPLYIYMVTNYDNLATLIQIPWSISAGIVLSISSNLLVQSWYSYRIFILSDKNYWITVPLITGIFAVLGTGIALVVGTFTMAPLTYFLSLNPVLFTGMALIMVVDMYISIVLVILLRRQRARIVSKHTISALQFVMMYTVNTGLISSFVSLGVIIARAIAPADMIYISIYFVLSPVYSNSLMGSLNARDWFRASEPTMNTITVRSAAEPVFAQIRPQTDSLDGSETQEGSAHVTVDLGLEERKANL</sequence>
<dbReference type="PANTHER" id="PTHR40465">
    <property type="entry name" value="CHROMOSOME 1, WHOLE GENOME SHOTGUN SEQUENCE"/>
    <property type="match status" value="1"/>
</dbReference>
<dbReference type="PANTHER" id="PTHR40465:SF1">
    <property type="entry name" value="DUF6534 DOMAIN-CONTAINING PROTEIN"/>
    <property type="match status" value="1"/>
</dbReference>
<evidence type="ECO:0000259" key="2">
    <source>
        <dbReference type="Pfam" id="PF20152"/>
    </source>
</evidence>
<accession>A0A9P3GIJ7</accession>
<keyword evidence="1" id="KW-0472">Membrane</keyword>
<keyword evidence="4" id="KW-1185">Reference proteome</keyword>
<proteinExistence type="predicted"/>
<feature type="transmembrane region" description="Helical" evidence="1">
    <location>
        <begin position="20"/>
        <end position="43"/>
    </location>
</feature>
<dbReference type="OrthoDB" id="3046149at2759"/>
<keyword evidence="1" id="KW-1133">Transmembrane helix</keyword>
<feature type="transmembrane region" description="Helical" evidence="1">
    <location>
        <begin position="165"/>
        <end position="188"/>
    </location>
</feature>
<protein>
    <recommendedName>
        <fullName evidence="2">DUF6534 domain-containing protein</fullName>
    </recommendedName>
</protein>
<gene>
    <name evidence="3" type="ORF">PsYK624_117590</name>
</gene>
<feature type="transmembrane region" description="Helical" evidence="1">
    <location>
        <begin position="237"/>
        <end position="257"/>
    </location>
</feature>
<feature type="transmembrane region" description="Helical" evidence="1">
    <location>
        <begin position="55"/>
        <end position="80"/>
    </location>
</feature>
<reference evidence="3 4" key="1">
    <citation type="submission" date="2021-08" db="EMBL/GenBank/DDBJ databases">
        <title>Draft Genome Sequence of Phanerochaete sordida strain YK-624.</title>
        <authorList>
            <person name="Mori T."/>
            <person name="Dohra H."/>
            <person name="Suzuki T."/>
            <person name="Kawagishi H."/>
            <person name="Hirai H."/>
        </authorList>
    </citation>
    <scope>NUCLEOTIDE SEQUENCE [LARGE SCALE GENOMIC DNA]</scope>
    <source>
        <strain evidence="3 4">YK-624</strain>
    </source>
</reference>
<feature type="transmembrane region" description="Helical" evidence="1">
    <location>
        <begin position="92"/>
        <end position="114"/>
    </location>
</feature>
<dbReference type="InterPro" id="IPR045339">
    <property type="entry name" value="DUF6534"/>
</dbReference>